<reference evidence="2" key="1">
    <citation type="journal article" date="2014" name="Environ. Microbiol.">
        <title>Comparative genomics of the marine bacterial genus Glaciecola reveals the high degree of genomic diversity and genomic characteristic for cold adaptation.</title>
        <authorList>
            <person name="Qin Q.L."/>
            <person name="Xie B.B."/>
            <person name="Yu Y."/>
            <person name="Shu Y.L."/>
            <person name="Rong J.C."/>
            <person name="Zhang Y.J."/>
            <person name="Zhao D.L."/>
            <person name="Chen X.L."/>
            <person name="Zhang X.Y."/>
            <person name="Chen B."/>
            <person name="Zhou B.C."/>
            <person name="Zhang Y.Z."/>
        </authorList>
    </citation>
    <scope>NUCLEOTIDE SEQUENCE [LARGE SCALE GENOMIC DNA]</scope>
    <source>
        <strain evidence="2">ACAM 615</strain>
    </source>
</reference>
<dbReference type="EMBL" id="BAEQ01000025">
    <property type="protein sequence ID" value="GAC28554.1"/>
    <property type="molecule type" value="Genomic_DNA"/>
</dbReference>
<protein>
    <submittedName>
        <fullName evidence="1">Uncharacterized protein</fullName>
    </submittedName>
</protein>
<evidence type="ECO:0000313" key="2">
    <source>
        <dbReference type="Proteomes" id="UP000006251"/>
    </source>
</evidence>
<proteinExistence type="predicted"/>
<comment type="caution">
    <text evidence="1">The sequence shown here is derived from an EMBL/GenBank/DDBJ whole genome shotgun (WGS) entry which is preliminary data.</text>
</comment>
<gene>
    <name evidence="1" type="ORF">GPAL_1691</name>
</gene>
<dbReference type="RefSeq" id="WP_006010806.1">
    <property type="nucleotide sequence ID" value="NZ_BAEQ01000025.1"/>
</dbReference>
<dbReference type="STRING" id="1121922.GCA_000428905_00972"/>
<evidence type="ECO:0000313" key="1">
    <source>
        <dbReference type="EMBL" id="GAC28554.1"/>
    </source>
</evidence>
<organism evidence="1 2">
    <name type="scientific">Brumicola pallidula DSM 14239 = ACAM 615</name>
    <dbReference type="NCBI Taxonomy" id="1121922"/>
    <lineage>
        <taxon>Bacteria</taxon>
        <taxon>Pseudomonadati</taxon>
        <taxon>Pseudomonadota</taxon>
        <taxon>Gammaproteobacteria</taxon>
        <taxon>Alteromonadales</taxon>
        <taxon>Alteromonadaceae</taxon>
        <taxon>Brumicola</taxon>
    </lineage>
</organism>
<dbReference type="AlphaFoldDB" id="K6Y6Z1"/>
<dbReference type="OrthoDB" id="9871630at2"/>
<name>K6Y6Z1_9ALTE</name>
<keyword evidence="2" id="KW-1185">Reference proteome</keyword>
<dbReference type="Proteomes" id="UP000006251">
    <property type="component" value="Unassembled WGS sequence"/>
</dbReference>
<sequence>MYSPKPSPLQASSSASEESASKNSLLSDYQKATLQAMGIVLYELRDDTCDIESNNPAIQQAKFIDQADTFIKQILAVFNVTSIAELGLTWQIQDSETIILKNNILMTPDANTLTSPLLKKQLWEALQDLFMTQEWS</sequence>
<accession>K6Y6Z1</accession>